<name>A0ABU2C6B1_9BURK</name>
<reference evidence="1 2" key="1">
    <citation type="submission" date="2023-07" db="EMBL/GenBank/DDBJ databases">
        <title>Sorghum-associated microbial communities from plants grown in Nebraska, USA.</title>
        <authorList>
            <person name="Schachtman D."/>
        </authorList>
    </citation>
    <scope>NUCLEOTIDE SEQUENCE [LARGE SCALE GENOMIC DNA]</scope>
    <source>
        <strain evidence="1 2">BE313</strain>
    </source>
</reference>
<gene>
    <name evidence="1" type="ORF">J2X19_001541</name>
</gene>
<dbReference type="Proteomes" id="UP001180487">
    <property type="component" value="Unassembled WGS sequence"/>
</dbReference>
<evidence type="ECO:0000313" key="1">
    <source>
        <dbReference type="EMBL" id="MDR7376883.1"/>
    </source>
</evidence>
<protein>
    <submittedName>
        <fullName evidence="1">DNA polymerase-3 subunit chi</fullName>
        <ecNumber evidence="1">2.7.7.7</ecNumber>
    </submittedName>
</protein>
<dbReference type="InterPro" id="IPR007459">
    <property type="entry name" value="DNA_pol3_chi"/>
</dbReference>
<dbReference type="GO" id="GO:0003887">
    <property type="term" value="F:DNA-directed DNA polymerase activity"/>
    <property type="evidence" value="ECO:0007669"/>
    <property type="project" value="UniProtKB-EC"/>
</dbReference>
<dbReference type="EC" id="2.7.7.7" evidence="1"/>
<dbReference type="Pfam" id="PF04364">
    <property type="entry name" value="DNA_pol3_chi"/>
    <property type="match status" value="1"/>
</dbReference>
<dbReference type="Gene3D" id="3.40.50.10110">
    <property type="entry name" value="DNA polymerase III subunit chi"/>
    <property type="match status" value="1"/>
</dbReference>
<dbReference type="InterPro" id="IPR036768">
    <property type="entry name" value="PolIII_chi_sf"/>
</dbReference>
<dbReference type="PANTHER" id="PTHR38767:SF1">
    <property type="entry name" value="DNA POLYMERASE III SUBUNIT CHI"/>
    <property type="match status" value="1"/>
</dbReference>
<keyword evidence="1" id="KW-0808">Transferase</keyword>
<keyword evidence="1" id="KW-0548">Nucleotidyltransferase</keyword>
<evidence type="ECO:0000313" key="2">
    <source>
        <dbReference type="Proteomes" id="UP001180487"/>
    </source>
</evidence>
<accession>A0ABU2C6B1</accession>
<sequence length="144" mass="15995">MTEVAFHFNALDKISYACRLLRKASRQGARVVVTGSADMLQQLDAALWSFSAADFVAHSLATDDATVLAASPVLLLESVLEAPHQQVLLQLGDAVPAGFERFERLIEVVTLDEDDRALARQRWKHYASRGYAVQRKDLELKEPS</sequence>
<proteinExistence type="predicted"/>
<dbReference type="SUPFAM" id="SSF102400">
    <property type="entry name" value="DNA polymerase III chi subunit"/>
    <property type="match status" value="1"/>
</dbReference>
<organism evidence="1 2">
    <name type="scientific">Rhodoferax ferrireducens</name>
    <dbReference type="NCBI Taxonomy" id="192843"/>
    <lineage>
        <taxon>Bacteria</taxon>
        <taxon>Pseudomonadati</taxon>
        <taxon>Pseudomonadota</taxon>
        <taxon>Betaproteobacteria</taxon>
        <taxon>Burkholderiales</taxon>
        <taxon>Comamonadaceae</taxon>
        <taxon>Rhodoferax</taxon>
    </lineage>
</organism>
<dbReference type="EMBL" id="JAVDXT010000001">
    <property type="protein sequence ID" value="MDR7376883.1"/>
    <property type="molecule type" value="Genomic_DNA"/>
</dbReference>
<keyword evidence="2" id="KW-1185">Reference proteome</keyword>
<dbReference type="PANTHER" id="PTHR38767">
    <property type="entry name" value="DNA POLYMERASE III SUBUNIT CHI"/>
    <property type="match status" value="1"/>
</dbReference>
<dbReference type="RefSeq" id="WP_310372150.1">
    <property type="nucleotide sequence ID" value="NZ_JAVDXT010000001.1"/>
</dbReference>
<comment type="caution">
    <text evidence="1">The sequence shown here is derived from an EMBL/GenBank/DDBJ whole genome shotgun (WGS) entry which is preliminary data.</text>
</comment>